<proteinExistence type="inferred from homology"/>
<keyword evidence="2 7" id="KW-0813">Transport</keyword>
<dbReference type="GO" id="GO:0005886">
    <property type="term" value="C:plasma membrane"/>
    <property type="evidence" value="ECO:0007669"/>
    <property type="project" value="UniProtKB-SubCell"/>
</dbReference>
<dbReference type="PROSITE" id="PS50928">
    <property type="entry name" value="ABC_TM1"/>
    <property type="match status" value="1"/>
</dbReference>
<dbReference type="AlphaFoldDB" id="A0A2A4YFK3"/>
<accession>A0A2A4YFK3</accession>
<sequence>MKKKTLLLQTLAFLIFLGSWQLLSLAFQDVSLIFPTPFGVIRKLLSALPLFLDHTLATGFEMFFSILIATLLAFPLSLLMGRYQIMKMLLQPFFITMQCIPMFTLAPIFIVWFGWSLFAVIIPTTLMILFPLATCFYKGFQSTEKPYEDYFRVHGIRSSLYLFSVKLPFARPHIFSGLRIACGIAGVGAIGGEWAGAQKGLGVFMQISRRNFDLESVCASILCLLVLSLTFYYFATLLETLFTRKPHEKLAPATI</sequence>
<evidence type="ECO:0000259" key="8">
    <source>
        <dbReference type="PROSITE" id="PS50928"/>
    </source>
</evidence>
<dbReference type="PANTHER" id="PTHR30151">
    <property type="entry name" value="ALKANE SULFONATE ABC TRANSPORTER-RELATED, MEMBRANE SUBUNIT"/>
    <property type="match status" value="1"/>
</dbReference>
<evidence type="ECO:0000256" key="2">
    <source>
        <dbReference type="ARBA" id="ARBA00022448"/>
    </source>
</evidence>
<dbReference type="InterPro" id="IPR000515">
    <property type="entry name" value="MetI-like"/>
</dbReference>
<evidence type="ECO:0000256" key="7">
    <source>
        <dbReference type="RuleBase" id="RU363032"/>
    </source>
</evidence>
<keyword evidence="4 7" id="KW-0812">Transmembrane</keyword>
<dbReference type="Proteomes" id="UP000217838">
    <property type="component" value="Unassembled WGS sequence"/>
</dbReference>
<evidence type="ECO:0000313" key="9">
    <source>
        <dbReference type="EMBL" id="PCI93583.1"/>
    </source>
</evidence>
<gene>
    <name evidence="9" type="ORF">COB11_05095</name>
</gene>
<evidence type="ECO:0000256" key="3">
    <source>
        <dbReference type="ARBA" id="ARBA00022475"/>
    </source>
</evidence>
<dbReference type="PANTHER" id="PTHR30151:SF20">
    <property type="entry name" value="ABC TRANSPORTER PERMEASE PROTEIN HI_0355-RELATED"/>
    <property type="match status" value="1"/>
</dbReference>
<feature type="domain" description="ABC transmembrane type-1" evidence="8">
    <location>
        <begin position="55"/>
        <end position="235"/>
    </location>
</feature>
<comment type="similarity">
    <text evidence="7">Belongs to the binding-protein-dependent transport system permease family.</text>
</comment>
<evidence type="ECO:0000256" key="6">
    <source>
        <dbReference type="ARBA" id="ARBA00023136"/>
    </source>
</evidence>
<reference evidence="10" key="1">
    <citation type="submission" date="2017-08" db="EMBL/GenBank/DDBJ databases">
        <title>A dynamic microbial community with high functional redundancy inhabits the cold, oxic subseafloor aquifer.</title>
        <authorList>
            <person name="Tully B.J."/>
            <person name="Wheat C.G."/>
            <person name="Glazer B.T."/>
            <person name="Huber J.A."/>
        </authorList>
    </citation>
    <scope>NUCLEOTIDE SEQUENCE [LARGE SCALE GENOMIC DNA]</scope>
</reference>
<comment type="caution">
    <text evidence="9">The sequence shown here is derived from an EMBL/GenBank/DDBJ whole genome shotgun (WGS) entry which is preliminary data.</text>
</comment>
<evidence type="ECO:0000256" key="5">
    <source>
        <dbReference type="ARBA" id="ARBA00022989"/>
    </source>
</evidence>
<organism evidence="9 10">
    <name type="scientific">Aerophobetes bacterium</name>
    <dbReference type="NCBI Taxonomy" id="2030807"/>
    <lineage>
        <taxon>Bacteria</taxon>
        <taxon>Candidatus Aerophobota</taxon>
    </lineage>
</organism>
<feature type="transmembrane region" description="Helical" evidence="7">
    <location>
        <begin position="214"/>
        <end position="235"/>
    </location>
</feature>
<evidence type="ECO:0000256" key="4">
    <source>
        <dbReference type="ARBA" id="ARBA00022692"/>
    </source>
</evidence>
<feature type="transmembrane region" description="Helical" evidence="7">
    <location>
        <begin position="59"/>
        <end position="81"/>
    </location>
</feature>
<dbReference type="Pfam" id="PF00528">
    <property type="entry name" value="BPD_transp_1"/>
    <property type="match status" value="1"/>
</dbReference>
<dbReference type="GO" id="GO:0055085">
    <property type="term" value="P:transmembrane transport"/>
    <property type="evidence" value="ECO:0007669"/>
    <property type="project" value="InterPro"/>
</dbReference>
<evidence type="ECO:0000256" key="1">
    <source>
        <dbReference type="ARBA" id="ARBA00004651"/>
    </source>
</evidence>
<keyword evidence="3" id="KW-1003">Cell membrane</keyword>
<dbReference type="SUPFAM" id="SSF161098">
    <property type="entry name" value="MetI-like"/>
    <property type="match status" value="1"/>
</dbReference>
<keyword evidence="5 7" id="KW-1133">Transmembrane helix</keyword>
<comment type="subcellular location">
    <subcellularLocation>
        <location evidence="1 7">Cell membrane</location>
        <topology evidence="1 7">Multi-pass membrane protein</topology>
    </subcellularLocation>
</comment>
<protein>
    <recommendedName>
        <fullName evidence="8">ABC transmembrane type-1 domain-containing protein</fullName>
    </recommendedName>
</protein>
<dbReference type="Gene3D" id="1.10.3720.10">
    <property type="entry name" value="MetI-like"/>
    <property type="match status" value="1"/>
</dbReference>
<dbReference type="InterPro" id="IPR035906">
    <property type="entry name" value="MetI-like_sf"/>
</dbReference>
<evidence type="ECO:0000313" key="10">
    <source>
        <dbReference type="Proteomes" id="UP000217838"/>
    </source>
</evidence>
<dbReference type="CDD" id="cd06261">
    <property type="entry name" value="TM_PBP2"/>
    <property type="match status" value="1"/>
</dbReference>
<keyword evidence="6 7" id="KW-0472">Membrane</keyword>
<feature type="transmembrane region" description="Helical" evidence="7">
    <location>
        <begin position="118"/>
        <end position="137"/>
    </location>
</feature>
<feature type="transmembrane region" description="Helical" evidence="7">
    <location>
        <begin position="93"/>
        <end position="112"/>
    </location>
</feature>
<name>A0A2A4YFK3_UNCAE</name>
<dbReference type="EMBL" id="NVUU01000058">
    <property type="protein sequence ID" value="PCI93583.1"/>
    <property type="molecule type" value="Genomic_DNA"/>
</dbReference>